<evidence type="ECO:0008006" key="4">
    <source>
        <dbReference type="Google" id="ProtNLM"/>
    </source>
</evidence>
<proteinExistence type="predicted"/>
<dbReference type="AlphaFoldDB" id="A0A495VMS7"/>
<evidence type="ECO:0000313" key="2">
    <source>
        <dbReference type="EMBL" id="RKT49897.1"/>
    </source>
</evidence>
<evidence type="ECO:0000256" key="1">
    <source>
        <dbReference type="SAM" id="SignalP"/>
    </source>
</evidence>
<gene>
    <name evidence="2" type="ORF">DFR40_3039</name>
</gene>
<evidence type="ECO:0000313" key="3">
    <source>
        <dbReference type="Proteomes" id="UP000270626"/>
    </source>
</evidence>
<dbReference type="RefSeq" id="WP_121459315.1">
    <property type="nucleotide sequence ID" value="NZ_JAANMQ010000005.1"/>
</dbReference>
<name>A0A495VMS7_9RHOO</name>
<feature type="signal peptide" evidence="1">
    <location>
        <begin position="1"/>
        <end position="20"/>
    </location>
</feature>
<accession>A0A495VMS7</accession>
<dbReference type="InterPro" id="IPR003795">
    <property type="entry name" value="DUF192"/>
</dbReference>
<dbReference type="Pfam" id="PF02643">
    <property type="entry name" value="DUF192"/>
    <property type="match status" value="1"/>
</dbReference>
<dbReference type="PANTHER" id="PTHR37953">
    <property type="entry name" value="UPF0127 PROTEIN MJ1496"/>
    <property type="match status" value="1"/>
</dbReference>
<keyword evidence="1" id="KW-0732">Signal</keyword>
<reference evidence="2 3" key="1">
    <citation type="submission" date="2018-10" db="EMBL/GenBank/DDBJ databases">
        <title>Genomic Encyclopedia of Type Strains, Phase IV (KMG-IV): sequencing the most valuable type-strain genomes for metagenomic binning, comparative biology and taxonomic classification.</title>
        <authorList>
            <person name="Goeker M."/>
        </authorList>
    </citation>
    <scope>NUCLEOTIDE SEQUENCE [LARGE SCALE GENOMIC DNA]</scope>
    <source>
        <strain evidence="2 3">DSM 23841</strain>
    </source>
</reference>
<dbReference type="Gene3D" id="2.60.120.1140">
    <property type="entry name" value="Protein of unknown function DUF192"/>
    <property type="match status" value="1"/>
</dbReference>
<protein>
    <recommendedName>
        <fullName evidence="4">DUF192 domain-containing protein</fullName>
    </recommendedName>
</protein>
<dbReference type="InterPro" id="IPR038695">
    <property type="entry name" value="Saro_0823-like_sf"/>
</dbReference>
<comment type="caution">
    <text evidence="2">The sequence shown here is derived from an EMBL/GenBank/DDBJ whole genome shotgun (WGS) entry which is preliminary data.</text>
</comment>
<organism evidence="2 3">
    <name type="scientific">Azonexus fungiphilus</name>
    <dbReference type="NCBI Taxonomy" id="146940"/>
    <lineage>
        <taxon>Bacteria</taxon>
        <taxon>Pseudomonadati</taxon>
        <taxon>Pseudomonadota</taxon>
        <taxon>Betaproteobacteria</taxon>
        <taxon>Rhodocyclales</taxon>
        <taxon>Azonexaceae</taxon>
        <taxon>Azonexus</taxon>
    </lineage>
</organism>
<feature type="chain" id="PRO_5019735973" description="DUF192 domain-containing protein" evidence="1">
    <location>
        <begin position="21"/>
        <end position="147"/>
    </location>
</feature>
<keyword evidence="3" id="KW-1185">Reference proteome</keyword>
<dbReference type="PANTHER" id="PTHR37953:SF1">
    <property type="entry name" value="UPF0127 PROTEIN MJ1496"/>
    <property type="match status" value="1"/>
</dbReference>
<dbReference type="OrthoDB" id="5526466at2"/>
<dbReference type="EMBL" id="RBXP01000019">
    <property type="protein sequence ID" value="RKT49897.1"/>
    <property type="molecule type" value="Genomic_DNA"/>
</dbReference>
<dbReference type="Proteomes" id="UP000270626">
    <property type="component" value="Unassembled WGS sequence"/>
</dbReference>
<sequence>MQVKWLAGLCAALLTGAPMAQETLPVIELGAGFHRIEAEVAAQDRHRQVGLMHRQSMPPQRGMLFVFPQENTHCMWMRNTLLPLSVAFIDGEGRIINIEEMAPQTEDNHCARRPARYALEMNRGWFAQRGIAPGSKLRGLERAPQPR</sequence>